<dbReference type="PANTHER" id="PTHR46609">
    <property type="entry name" value="EXONUCLEASE, PHAGE-TYPE/RECB, C-TERMINAL DOMAIN-CONTAINING PROTEIN"/>
    <property type="match status" value="1"/>
</dbReference>
<feature type="compositionally biased region" description="Basic and acidic residues" evidence="1">
    <location>
        <begin position="103"/>
        <end position="115"/>
    </location>
</feature>
<keyword evidence="4" id="KW-1185">Reference proteome</keyword>
<dbReference type="AlphaFoldDB" id="A0A9Q1J5I7"/>
<dbReference type="EMBL" id="JAINUF010000003">
    <property type="protein sequence ID" value="KAJ8368101.1"/>
    <property type="molecule type" value="Genomic_DNA"/>
</dbReference>
<dbReference type="PANTHER" id="PTHR46609:SF8">
    <property type="entry name" value="YQAJ VIRAL RECOMBINASE DOMAIN-CONTAINING PROTEIN"/>
    <property type="match status" value="1"/>
</dbReference>
<reference evidence="3" key="1">
    <citation type="journal article" date="2023" name="Science">
        <title>Genome structures resolve the early diversification of teleost fishes.</title>
        <authorList>
            <person name="Parey E."/>
            <person name="Louis A."/>
            <person name="Montfort J."/>
            <person name="Bouchez O."/>
            <person name="Roques C."/>
            <person name="Iampietro C."/>
            <person name="Lluch J."/>
            <person name="Castinel A."/>
            <person name="Donnadieu C."/>
            <person name="Desvignes T."/>
            <person name="Floi Bucao C."/>
            <person name="Jouanno E."/>
            <person name="Wen M."/>
            <person name="Mejri S."/>
            <person name="Dirks R."/>
            <person name="Jansen H."/>
            <person name="Henkel C."/>
            <person name="Chen W.J."/>
            <person name="Zahm M."/>
            <person name="Cabau C."/>
            <person name="Klopp C."/>
            <person name="Thompson A.W."/>
            <person name="Robinson-Rechavi M."/>
            <person name="Braasch I."/>
            <person name="Lecointre G."/>
            <person name="Bobe J."/>
            <person name="Postlethwait J.H."/>
            <person name="Berthelot C."/>
            <person name="Roest Crollius H."/>
            <person name="Guiguen Y."/>
        </authorList>
    </citation>
    <scope>NUCLEOTIDE SEQUENCE</scope>
    <source>
        <strain evidence="3">WJC10195</strain>
    </source>
</reference>
<evidence type="ECO:0000313" key="4">
    <source>
        <dbReference type="Proteomes" id="UP001152622"/>
    </source>
</evidence>
<dbReference type="GO" id="GO:0006281">
    <property type="term" value="P:DNA repair"/>
    <property type="evidence" value="ECO:0007669"/>
    <property type="project" value="UniProtKB-ARBA"/>
</dbReference>
<feature type="region of interest" description="Disordered" evidence="1">
    <location>
        <begin position="1"/>
        <end position="124"/>
    </location>
</feature>
<proteinExistence type="predicted"/>
<feature type="compositionally biased region" description="Polar residues" evidence="1">
    <location>
        <begin position="1"/>
        <end position="22"/>
    </location>
</feature>
<evidence type="ECO:0000259" key="2">
    <source>
        <dbReference type="Pfam" id="PF09588"/>
    </source>
</evidence>
<evidence type="ECO:0000313" key="3">
    <source>
        <dbReference type="EMBL" id="KAJ8368101.1"/>
    </source>
</evidence>
<dbReference type="Proteomes" id="UP001152622">
    <property type="component" value="Chromosome 3"/>
</dbReference>
<dbReference type="InterPro" id="IPR019080">
    <property type="entry name" value="YqaJ_viral_recombinase"/>
</dbReference>
<dbReference type="CDD" id="cd22343">
    <property type="entry name" value="PDDEXK_lambda_exonuclease-like"/>
    <property type="match status" value="1"/>
</dbReference>
<accession>A0A9Q1J5I7</accession>
<comment type="caution">
    <text evidence="3">The sequence shown here is derived from an EMBL/GenBank/DDBJ whole genome shotgun (WGS) entry which is preliminary data.</text>
</comment>
<dbReference type="SUPFAM" id="SSF52980">
    <property type="entry name" value="Restriction endonuclease-like"/>
    <property type="match status" value="1"/>
</dbReference>
<dbReference type="Gene3D" id="3.90.320.10">
    <property type="match status" value="1"/>
</dbReference>
<dbReference type="InterPro" id="IPR011604">
    <property type="entry name" value="PDDEXK-like_dom_sf"/>
</dbReference>
<name>A0A9Q1J5I7_SYNKA</name>
<gene>
    <name evidence="3" type="ORF">SKAU_G00081290</name>
</gene>
<organism evidence="3 4">
    <name type="scientific">Synaphobranchus kaupii</name>
    <name type="common">Kaup's arrowtooth eel</name>
    <dbReference type="NCBI Taxonomy" id="118154"/>
    <lineage>
        <taxon>Eukaryota</taxon>
        <taxon>Metazoa</taxon>
        <taxon>Chordata</taxon>
        <taxon>Craniata</taxon>
        <taxon>Vertebrata</taxon>
        <taxon>Euteleostomi</taxon>
        <taxon>Actinopterygii</taxon>
        <taxon>Neopterygii</taxon>
        <taxon>Teleostei</taxon>
        <taxon>Anguilliformes</taxon>
        <taxon>Synaphobranchidae</taxon>
        <taxon>Synaphobranchus</taxon>
    </lineage>
</organism>
<dbReference type="Pfam" id="PF09588">
    <property type="entry name" value="YqaJ"/>
    <property type="match status" value="1"/>
</dbReference>
<dbReference type="OrthoDB" id="6155932at2759"/>
<evidence type="ECO:0000256" key="1">
    <source>
        <dbReference type="SAM" id="MobiDB-lite"/>
    </source>
</evidence>
<dbReference type="InterPro" id="IPR011335">
    <property type="entry name" value="Restrct_endonuc-II-like"/>
</dbReference>
<feature type="domain" description="YqaJ viral recombinase" evidence="2">
    <location>
        <begin position="153"/>
        <end position="324"/>
    </location>
</feature>
<dbReference type="InterPro" id="IPR051703">
    <property type="entry name" value="NF-kappa-B_Signaling_Reg"/>
</dbReference>
<protein>
    <recommendedName>
        <fullName evidence="2">YqaJ viral recombinase domain-containing protein</fullName>
    </recommendedName>
</protein>
<sequence>MVPTKTRTANATPNTSGSSQQKRLPATKVKNKDSATSIVGSGDGESSARRPQSMPTNVWGPGGAPGWKPRKKVTDTADAGKNTRNSRPASSVGAKGVTPRAAHAPEKIPARRERPVPSSPKPEEVPLGVAVKMERNTVEAVERQTRGQSQNPKWFSWRQNRITASIAHQVSHSRFANGHSNAPPVSYLTAITGQKRGIKTRAMAWGIENEARAAQEYQQLKSQSLGRPVRVQECGLFIDPERAWLAASPDGIVEDAESGEPLLCLEIKCPYKHRDHTVAEACTEDRHFCLELQPNAGAGGSRYRLKTKHNYYTQVQCQMAVMGLHKADFVVFTLHEVAIVPVTFDPLFWESTLAKMEIFYKDAVLPYLKKKGRGFPLQRREE</sequence>